<dbReference type="EMBL" id="LJCO01000011">
    <property type="protein sequence ID" value="KPV45355.1"/>
    <property type="molecule type" value="Genomic_DNA"/>
</dbReference>
<evidence type="ECO:0000256" key="2">
    <source>
        <dbReference type="ARBA" id="ARBA00005189"/>
    </source>
</evidence>
<dbReference type="NCBIfam" id="TIGR00163">
    <property type="entry name" value="PS_decarb"/>
    <property type="match status" value="1"/>
</dbReference>
<dbReference type="OrthoDB" id="9802030at2"/>
<dbReference type="PANTHER" id="PTHR10067:SF6">
    <property type="entry name" value="PHOSPHATIDYLSERINE DECARBOXYLASE PROENZYME, MITOCHONDRIAL"/>
    <property type="match status" value="1"/>
</dbReference>
<evidence type="ECO:0000256" key="9">
    <source>
        <dbReference type="ARBA" id="ARBA00023239"/>
    </source>
</evidence>
<evidence type="ECO:0000256" key="7">
    <source>
        <dbReference type="ARBA" id="ARBA00023145"/>
    </source>
</evidence>
<keyword evidence="4" id="KW-0444">Lipid biosynthesis</keyword>
<evidence type="ECO:0000256" key="5">
    <source>
        <dbReference type="ARBA" id="ARBA00022793"/>
    </source>
</evidence>
<keyword evidence="13" id="KW-0812">Transmembrane</keyword>
<dbReference type="Pfam" id="PF02666">
    <property type="entry name" value="PS_Dcarbxylase"/>
    <property type="match status" value="1"/>
</dbReference>
<dbReference type="STRING" id="471514.AN477_03130"/>
<evidence type="ECO:0000256" key="1">
    <source>
        <dbReference type="ARBA" id="ARBA00001928"/>
    </source>
</evidence>
<keyword evidence="9" id="KW-0456">Lyase</keyword>
<dbReference type="PANTHER" id="PTHR10067">
    <property type="entry name" value="PHOSPHATIDYLSERINE DECARBOXYLASE"/>
    <property type="match status" value="1"/>
</dbReference>
<comment type="pathway">
    <text evidence="12">Phospholipid metabolism; phosphatidylethanolamine biosynthesis.</text>
</comment>
<evidence type="ECO:0000256" key="4">
    <source>
        <dbReference type="ARBA" id="ARBA00022516"/>
    </source>
</evidence>
<evidence type="ECO:0000256" key="10">
    <source>
        <dbReference type="ARBA" id="ARBA00023264"/>
    </source>
</evidence>
<gene>
    <name evidence="14" type="ORF">AN477_03130</name>
</gene>
<dbReference type="Proteomes" id="UP000050482">
    <property type="component" value="Unassembled WGS sequence"/>
</dbReference>
<comment type="caution">
    <text evidence="14">The sequence shown here is derived from an EMBL/GenBank/DDBJ whole genome shotgun (WGS) entry which is preliminary data.</text>
</comment>
<reference evidence="14 15" key="1">
    <citation type="submission" date="2015-09" db="EMBL/GenBank/DDBJ databases">
        <title>Draft genome sequence of Alicyclobacillus ferrooxydans DSM 22381.</title>
        <authorList>
            <person name="Hemp J."/>
        </authorList>
    </citation>
    <scope>NUCLEOTIDE SEQUENCE [LARGE SCALE GENOMIC DNA]</scope>
    <source>
        <strain evidence="14 15">TC-34</strain>
    </source>
</reference>
<protein>
    <recommendedName>
        <fullName evidence="3">phosphatidylserine decarboxylase</fullName>
        <ecNumber evidence="3">4.1.1.65</ecNumber>
    </recommendedName>
</protein>
<dbReference type="GO" id="GO:0004609">
    <property type="term" value="F:phosphatidylserine decarboxylase activity"/>
    <property type="evidence" value="ECO:0007669"/>
    <property type="project" value="UniProtKB-EC"/>
</dbReference>
<keyword evidence="13" id="KW-0472">Membrane</keyword>
<evidence type="ECO:0000256" key="8">
    <source>
        <dbReference type="ARBA" id="ARBA00023209"/>
    </source>
</evidence>
<comment type="pathway">
    <text evidence="2">Lipid metabolism.</text>
</comment>
<keyword evidence="15" id="KW-1185">Reference proteome</keyword>
<keyword evidence="5" id="KW-0210">Decarboxylase</keyword>
<evidence type="ECO:0000313" key="14">
    <source>
        <dbReference type="EMBL" id="KPV45355.1"/>
    </source>
</evidence>
<dbReference type="RefSeq" id="WP_054967698.1">
    <property type="nucleotide sequence ID" value="NZ_LJCO01000011.1"/>
</dbReference>
<keyword evidence="8" id="KW-0594">Phospholipid biosynthesis</keyword>
<evidence type="ECO:0000256" key="3">
    <source>
        <dbReference type="ARBA" id="ARBA00012243"/>
    </source>
</evidence>
<keyword evidence="6" id="KW-0443">Lipid metabolism</keyword>
<keyword evidence="10" id="KW-1208">Phospholipid metabolism</keyword>
<evidence type="ECO:0000313" key="15">
    <source>
        <dbReference type="Proteomes" id="UP000050482"/>
    </source>
</evidence>
<dbReference type="InterPro" id="IPR003817">
    <property type="entry name" value="PS_Dcarbxylase"/>
</dbReference>
<comment type="cofactor">
    <cofactor evidence="1">
        <name>pyruvate</name>
        <dbReference type="ChEBI" id="CHEBI:15361"/>
    </cofactor>
</comment>
<dbReference type="AlphaFoldDB" id="A0A0P9CJ06"/>
<keyword evidence="7" id="KW-0865">Zymogen</keyword>
<keyword evidence="11" id="KW-0670">Pyruvate</keyword>
<dbReference type="PATRIC" id="fig|471514.4.peg.2962"/>
<proteinExistence type="predicted"/>
<evidence type="ECO:0000256" key="6">
    <source>
        <dbReference type="ARBA" id="ARBA00023098"/>
    </source>
</evidence>
<sequence length="289" mass="32043">MDRGFAKGRNFGALWVYLLPKRLVTSFVGWFARRRVSRFMIPWFAKACEIDITEAELPMDAYKTWVQFFSRGLRPGARTVSEAGITSPVDGTASASGKITEGKLIQAKGQLYSVAALIGEVTDSRRFYDGQYITLYLSPHDYHRVHMPFGGRIVRWRHIPGTLYPVNASGVRGVPGLFTKNERLVIDVATPSGEFAMVLVGATIVGSIRTPFGPDYVSPFRRRRAGIRQGETSVDLAKGAEVGMFEFGSTVILLFPATFPIDLQITEGEKIKMGQLIAHPVRHKSTSRA</sequence>
<evidence type="ECO:0000256" key="13">
    <source>
        <dbReference type="SAM" id="Phobius"/>
    </source>
</evidence>
<evidence type="ECO:0000256" key="11">
    <source>
        <dbReference type="ARBA" id="ARBA00023317"/>
    </source>
</evidence>
<dbReference type="GO" id="GO:0006646">
    <property type="term" value="P:phosphatidylethanolamine biosynthetic process"/>
    <property type="evidence" value="ECO:0007669"/>
    <property type="project" value="UniProtKB-UniPathway"/>
</dbReference>
<dbReference type="EC" id="4.1.1.65" evidence="3"/>
<name>A0A0P9CJ06_9BACL</name>
<dbReference type="UniPathway" id="UPA00558"/>
<feature type="transmembrane region" description="Helical" evidence="13">
    <location>
        <begin position="12"/>
        <end position="32"/>
    </location>
</feature>
<evidence type="ECO:0000256" key="12">
    <source>
        <dbReference type="ARBA" id="ARBA00024326"/>
    </source>
</evidence>
<dbReference type="InterPro" id="IPR033177">
    <property type="entry name" value="PSD-B"/>
</dbReference>
<accession>A0A0P9CJ06</accession>
<keyword evidence="13" id="KW-1133">Transmembrane helix</keyword>
<organism evidence="14 15">
    <name type="scientific">Alicyclobacillus ferrooxydans</name>
    <dbReference type="NCBI Taxonomy" id="471514"/>
    <lineage>
        <taxon>Bacteria</taxon>
        <taxon>Bacillati</taxon>
        <taxon>Bacillota</taxon>
        <taxon>Bacilli</taxon>
        <taxon>Bacillales</taxon>
        <taxon>Alicyclobacillaceae</taxon>
        <taxon>Alicyclobacillus</taxon>
    </lineage>
</organism>